<protein>
    <submittedName>
        <fullName evidence="9">Putative ABC transporter ATP-binding protein</fullName>
    </submittedName>
</protein>
<evidence type="ECO:0000256" key="2">
    <source>
        <dbReference type="ARBA" id="ARBA00005417"/>
    </source>
</evidence>
<feature type="domain" description="ABC transporter" evidence="8">
    <location>
        <begin position="2"/>
        <end position="245"/>
    </location>
</feature>
<dbReference type="InterPro" id="IPR017871">
    <property type="entry name" value="ABC_transporter-like_CS"/>
</dbReference>
<dbReference type="CDD" id="cd03257">
    <property type="entry name" value="ABC_NikE_OppD_transporters"/>
    <property type="match status" value="1"/>
</dbReference>
<dbReference type="SMART" id="SM00382">
    <property type="entry name" value="AAA"/>
    <property type="match status" value="1"/>
</dbReference>
<name>A0A0B7GJ29_STRSA</name>
<dbReference type="RefSeq" id="WP_002898238.1">
    <property type="nucleotide sequence ID" value="NZ_CDMW01000001.1"/>
</dbReference>
<evidence type="ECO:0000256" key="4">
    <source>
        <dbReference type="ARBA" id="ARBA00022475"/>
    </source>
</evidence>
<dbReference type="Gene3D" id="3.40.50.300">
    <property type="entry name" value="P-loop containing nucleotide triphosphate hydrolases"/>
    <property type="match status" value="1"/>
</dbReference>
<proteinExistence type="inferred from homology"/>
<dbReference type="PANTHER" id="PTHR43297">
    <property type="entry name" value="OLIGOPEPTIDE TRANSPORT ATP-BINDING PROTEIN APPD"/>
    <property type="match status" value="1"/>
</dbReference>
<dbReference type="GO" id="GO:0005524">
    <property type="term" value="F:ATP binding"/>
    <property type="evidence" value="ECO:0007669"/>
    <property type="project" value="UniProtKB-KW"/>
</dbReference>
<comment type="similarity">
    <text evidence="2">Belongs to the ABC transporter superfamily.</text>
</comment>
<dbReference type="PROSITE" id="PS50893">
    <property type="entry name" value="ABC_TRANSPORTER_2"/>
    <property type="match status" value="1"/>
</dbReference>
<dbReference type="Proteomes" id="UP000183504">
    <property type="component" value="Unassembled WGS sequence"/>
</dbReference>
<dbReference type="InterPro" id="IPR027417">
    <property type="entry name" value="P-loop_NTPase"/>
</dbReference>
<dbReference type="PANTHER" id="PTHR43297:SF2">
    <property type="entry name" value="DIPEPTIDE TRANSPORT ATP-BINDING PROTEIN DPPD"/>
    <property type="match status" value="1"/>
</dbReference>
<keyword evidence="6 9" id="KW-0067">ATP-binding</keyword>
<evidence type="ECO:0000259" key="8">
    <source>
        <dbReference type="PROSITE" id="PS50893"/>
    </source>
</evidence>
<keyword evidence="5" id="KW-0547">Nucleotide-binding</keyword>
<keyword evidence="3" id="KW-0813">Transport</keyword>
<organism evidence="9 10">
    <name type="scientific">Streptococcus sanguinis</name>
    <dbReference type="NCBI Taxonomy" id="1305"/>
    <lineage>
        <taxon>Bacteria</taxon>
        <taxon>Bacillati</taxon>
        <taxon>Bacillota</taxon>
        <taxon>Bacilli</taxon>
        <taxon>Lactobacillales</taxon>
        <taxon>Streptococcaceae</taxon>
        <taxon>Streptococcus</taxon>
    </lineage>
</organism>
<gene>
    <name evidence="9" type="ORF">SSV_0390</name>
</gene>
<dbReference type="EMBL" id="CDMW01000001">
    <property type="protein sequence ID" value="CEL89704.1"/>
    <property type="molecule type" value="Genomic_DNA"/>
</dbReference>
<accession>A0A0B7GJ29</accession>
<evidence type="ECO:0000313" key="10">
    <source>
        <dbReference type="Proteomes" id="UP000183504"/>
    </source>
</evidence>
<reference evidence="9 10" key="1">
    <citation type="submission" date="2015-01" db="EMBL/GenBank/DDBJ databases">
        <authorList>
            <person name="Pelicic Vladimir"/>
        </authorList>
    </citation>
    <scope>NUCLEOTIDE SEQUENCE [LARGE SCALE GENOMIC DNA]</scope>
    <source>
        <strain evidence="9 10">2908</strain>
    </source>
</reference>
<dbReference type="InterPro" id="IPR050388">
    <property type="entry name" value="ABC_Ni/Peptide_Import"/>
</dbReference>
<dbReference type="GO" id="GO:0016887">
    <property type="term" value="F:ATP hydrolysis activity"/>
    <property type="evidence" value="ECO:0007669"/>
    <property type="project" value="InterPro"/>
</dbReference>
<evidence type="ECO:0000256" key="7">
    <source>
        <dbReference type="ARBA" id="ARBA00023136"/>
    </source>
</evidence>
<dbReference type="SUPFAM" id="SSF52540">
    <property type="entry name" value="P-loop containing nucleoside triphosphate hydrolases"/>
    <property type="match status" value="1"/>
</dbReference>
<keyword evidence="4" id="KW-1003">Cell membrane</keyword>
<dbReference type="InterPro" id="IPR003439">
    <property type="entry name" value="ABC_transporter-like_ATP-bd"/>
</dbReference>
<sequence length="260" mass="28853">MLEMKDLLVQSADKVILDRVSLSLAEGESLSIVGESGSGKSTLLKMLLGLPLRGLTVTEGSITFEGQEIHPQNHRIYLPFVGREVAWISQHASLSFNNRRKIKKHYQDLVKNQGQQAANLRPLEECLEMVGLLPEKVVNKYPFELSGGMMQLVGVALALASRPKLLLADEPTSALDVLSKMKLLDLLSKLHQEENMAILFVTHDISVAEHLAQKVVVMKEGQIVESGPAHQVLRHPEQAYTQKLLKAVPKLAEFREGEQL</sequence>
<evidence type="ECO:0000256" key="3">
    <source>
        <dbReference type="ARBA" id="ARBA00022448"/>
    </source>
</evidence>
<evidence type="ECO:0000313" key="9">
    <source>
        <dbReference type="EMBL" id="CEL89704.1"/>
    </source>
</evidence>
<keyword evidence="7" id="KW-0472">Membrane</keyword>
<dbReference type="AlphaFoldDB" id="A0A0B7GJ29"/>
<dbReference type="Pfam" id="PF00005">
    <property type="entry name" value="ABC_tran"/>
    <property type="match status" value="1"/>
</dbReference>
<evidence type="ECO:0000256" key="5">
    <source>
        <dbReference type="ARBA" id="ARBA00022741"/>
    </source>
</evidence>
<evidence type="ECO:0000256" key="6">
    <source>
        <dbReference type="ARBA" id="ARBA00022840"/>
    </source>
</evidence>
<comment type="subcellular location">
    <subcellularLocation>
        <location evidence="1">Cell membrane</location>
        <topology evidence="1">Peripheral membrane protein</topology>
    </subcellularLocation>
</comment>
<dbReference type="PROSITE" id="PS00211">
    <property type="entry name" value="ABC_TRANSPORTER_1"/>
    <property type="match status" value="1"/>
</dbReference>
<dbReference type="GO" id="GO:0005886">
    <property type="term" value="C:plasma membrane"/>
    <property type="evidence" value="ECO:0007669"/>
    <property type="project" value="UniProtKB-SubCell"/>
</dbReference>
<dbReference type="InterPro" id="IPR003593">
    <property type="entry name" value="AAA+_ATPase"/>
</dbReference>
<evidence type="ECO:0000256" key="1">
    <source>
        <dbReference type="ARBA" id="ARBA00004202"/>
    </source>
</evidence>